<accession>A0A916NM78</accession>
<dbReference type="RefSeq" id="WP_216796883.1">
    <property type="nucleotide sequence ID" value="NZ_OU343031.1"/>
</dbReference>
<dbReference type="GO" id="GO:0005886">
    <property type="term" value="C:plasma membrane"/>
    <property type="evidence" value="ECO:0007669"/>
    <property type="project" value="UniProtKB-SubCell"/>
</dbReference>
<evidence type="ECO:0000256" key="10">
    <source>
        <dbReference type="ARBA" id="ARBA00022989"/>
    </source>
</evidence>
<dbReference type="Proteomes" id="UP000693996">
    <property type="component" value="Chromosome"/>
</dbReference>
<feature type="transmembrane region" description="Helical" evidence="12">
    <location>
        <begin position="52"/>
        <end position="77"/>
    </location>
</feature>
<evidence type="ECO:0000313" key="14">
    <source>
        <dbReference type="Proteomes" id="UP000693996"/>
    </source>
</evidence>
<sequence>MSTNHRIGAKRLIVGAHYGLRDWIVQRATAATIAIYTVILLVYFFSAGNFSYAGWTAIFSTQWMRLATFVMFIALFYHAWIGIRDIWMDYVKPTGVRLVLHVLTIIWLVACAGYAVQILWRV</sequence>
<dbReference type="NCBIfam" id="TIGR02968">
    <property type="entry name" value="succ_dehyd_anc"/>
    <property type="match status" value="1"/>
</dbReference>
<keyword evidence="6" id="KW-0813">Transport</keyword>
<keyword evidence="13" id="KW-0560">Oxidoreductase</keyword>
<comment type="function">
    <text evidence="2">Membrane-anchoring subunit of succinate dehydrogenase (SDH).</text>
</comment>
<dbReference type="AlphaFoldDB" id="A0A916NM78"/>
<evidence type="ECO:0000256" key="6">
    <source>
        <dbReference type="ARBA" id="ARBA00022448"/>
    </source>
</evidence>
<feature type="transmembrane region" description="Helical" evidence="12">
    <location>
        <begin position="28"/>
        <end position="46"/>
    </location>
</feature>
<keyword evidence="10 12" id="KW-1133">Transmembrane helix</keyword>
<evidence type="ECO:0000256" key="7">
    <source>
        <dbReference type="ARBA" id="ARBA00022475"/>
    </source>
</evidence>
<dbReference type="CDD" id="cd03494">
    <property type="entry name" value="SQR_TypeC_SdhD"/>
    <property type="match status" value="1"/>
</dbReference>
<evidence type="ECO:0000256" key="8">
    <source>
        <dbReference type="ARBA" id="ARBA00022519"/>
    </source>
</evidence>
<dbReference type="EMBL" id="OU343031">
    <property type="protein sequence ID" value="CAG7601274.1"/>
    <property type="molecule type" value="Genomic_DNA"/>
</dbReference>
<keyword evidence="14" id="KW-1185">Reference proteome</keyword>
<evidence type="ECO:0000256" key="3">
    <source>
        <dbReference type="ARBA" id="ARBA00004429"/>
    </source>
</evidence>
<dbReference type="PIRSF" id="PIRSF000169">
    <property type="entry name" value="SDH_D"/>
    <property type="match status" value="1"/>
</dbReference>
<evidence type="ECO:0000256" key="12">
    <source>
        <dbReference type="SAM" id="Phobius"/>
    </source>
</evidence>
<dbReference type="GO" id="GO:0009055">
    <property type="term" value="F:electron transfer activity"/>
    <property type="evidence" value="ECO:0007669"/>
    <property type="project" value="TreeGrafter"/>
</dbReference>
<dbReference type="InterPro" id="IPR000701">
    <property type="entry name" value="SuccDH_FuR_B_TM-su"/>
</dbReference>
<dbReference type="GO" id="GO:0006099">
    <property type="term" value="P:tricarboxylic acid cycle"/>
    <property type="evidence" value="ECO:0007669"/>
    <property type="project" value="InterPro"/>
</dbReference>
<evidence type="ECO:0000256" key="11">
    <source>
        <dbReference type="ARBA" id="ARBA00023136"/>
    </source>
</evidence>
<evidence type="ECO:0000256" key="9">
    <source>
        <dbReference type="ARBA" id="ARBA00022692"/>
    </source>
</evidence>
<dbReference type="Pfam" id="PF01127">
    <property type="entry name" value="Sdh_cyt"/>
    <property type="match status" value="1"/>
</dbReference>
<gene>
    <name evidence="13" type="primary">sdhD</name>
    <name evidence="13" type="ORF">MYVALT_F_02010</name>
</gene>
<evidence type="ECO:0000256" key="5">
    <source>
        <dbReference type="ARBA" id="ARBA00019425"/>
    </source>
</evidence>
<dbReference type="KEGG" id="vtr:MYVALT_F_02010"/>
<evidence type="ECO:0000256" key="2">
    <source>
        <dbReference type="ARBA" id="ARBA00004050"/>
    </source>
</evidence>
<name>A0A916NM78_9BURK</name>
<keyword evidence="8" id="KW-0997">Cell inner membrane</keyword>
<dbReference type="GO" id="GO:0016491">
    <property type="term" value="F:oxidoreductase activity"/>
    <property type="evidence" value="ECO:0007669"/>
    <property type="project" value="UniProtKB-KW"/>
</dbReference>
<dbReference type="InterPro" id="IPR014312">
    <property type="entry name" value="Succ_DH_anchor"/>
</dbReference>
<evidence type="ECO:0000256" key="1">
    <source>
        <dbReference type="ARBA" id="ARBA00001971"/>
    </source>
</evidence>
<comment type="subcellular location">
    <subcellularLocation>
        <location evidence="3">Cell inner membrane</location>
        <topology evidence="3">Multi-pass membrane protein</topology>
    </subcellularLocation>
</comment>
<comment type="cofactor">
    <cofactor evidence="1">
        <name>heme</name>
        <dbReference type="ChEBI" id="CHEBI:30413"/>
    </cofactor>
</comment>
<proteinExistence type="predicted"/>
<organism evidence="13 14">
    <name type="scientific">Candidatus Vallotiella hemipterorum</name>
    <dbReference type="NCBI Taxonomy" id="1177213"/>
    <lineage>
        <taxon>Bacteria</taxon>
        <taxon>Pseudomonadati</taxon>
        <taxon>Pseudomonadota</taxon>
        <taxon>Betaproteobacteria</taxon>
        <taxon>Burkholderiales</taxon>
        <taxon>Burkholderiaceae</taxon>
        <taxon>Candidatus Vallotiella</taxon>
    </lineage>
</organism>
<feature type="transmembrane region" description="Helical" evidence="12">
    <location>
        <begin position="98"/>
        <end position="120"/>
    </location>
</feature>
<dbReference type="GO" id="GO:0017004">
    <property type="term" value="P:cytochrome complex assembly"/>
    <property type="evidence" value="ECO:0007669"/>
    <property type="project" value="TreeGrafter"/>
</dbReference>
<evidence type="ECO:0000313" key="13">
    <source>
        <dbReference type="EMBL" id="CAG7601274.1"/>
    </source>
</evidence>
<reference evidence="13" key="1">
    <citation type="submission" date="2021-06" db="EMBL/GenBank/DDBJ databases">
        <authorList>
            <person name="Szabo G."/>
        </authorList>
    </citation>
    <scope>NUCLEOTIDE SEQUENCE</scope>
    <source>
        <strain evidence="13">MYVALT</strain>
    </source>
</reference>
<dbReference type="PANTHER" id="PTHR38689:SF1">
    <property type="entry name" value="SUCCINATE DEHYDROGENASE HYDROPHOBIC MEMBRANE ANCHOR SUBUNIT"/>
    <property type="match status" value="1"/>
</dbReference>
<comment type="pathway">
    <text evidence="4">Carbohydrate metabolism; tricarboxylic acid cycle.</text>
</comment>
<keyword evidence="11 12" id="KW-0472">Membrane</keyword>
<dbReference type="GO" id="GO:0020037">
    <property type="term" value="F:heme binding"/>
    <property type="evidence" value="ECO:0007669"/>
    <property type="project" value="InterPro"/>
</dbReference>
<evidence type="ECO:0000256" key="4">
    <source>
        <dbReference type="ARBA" id="ARBA00005163"/>
    </source>
</evidence>
<protein>
    <recommendedName>
        <fullName evidence="5">Succinate dehydrogenase hydrophobic membrane anchor subunit</fullName>
    </recommendedName>
</protein>
<keyword evidence="7" id="KW-1003">Cell membrane</keyword>
<dbReference type="PANTHER" id="PTHR38689">
    <property type="entry name" value="SUCCINATE DEHYDROGENASE HYDROPHOBIC MEMBRANE ANCHOR SUBUNIT"/>
    <property type="match status" value="1"/>
</dbReference>
<keyword evidence="9 12" id="KW-0812">Transmembrane</keyword>